<protein>
    <recommendedName>
        <fullName evidence="10">Tripartite ATP-independent periplasmic transporters DctQ component domain-containing protein</fullName>
    </recommendedName>
</protein>
<sequence>MYAVKFLNLLRKIEEILLASTMIIILLLIFSQALFRYFFGSGLIWGEELARYIHVAQIWLGGSLAIKKGGHIRVTFFRDLFNTQGRKFIDLIATLLFFTFMVFIAVKGTEFILHLIGTGQKAPSMGILMAIPYTVVPLGGLLMAIRLVQQFRMIWKGKLLDAGIEGVDK</sequence>
<keyword evidence="2" id="KW-0813">Transport</keyword>
<evidence type="ECO:0000256" key="1">
    <source>
        <dbReference type="ARBA" id="ARBA00004429"/>
    </source>
</evidence>
<evidence type="ECO:0000256" key="4">
    <source>
        <dbReference type="ARBA" id="ARBA00022519"/>
    </source>
</evidence>
<dbReference type="Pfam" id="PF04290">
    <property type="entry name" value="DctQ"/>
    <property type="match status" value="1"/>
</dbReference>
<dbReference type="AlphaFoldDB" id="A0A1D8JFF1"/>
<comment type="subcellular location">
    <subcellularLocation>
        <location evidence="1">Cell inner membrane</location>
        <topology evidence="1">Multi-pass membrane protein</topology>
    </subcellularLocation>
</comment>
<evidence type="ECO:0000256" key="2">
    <source>
        <dbReference type="ARBA" id="ARBA00022448"/>
    </source>
</evidence>
<dbReference type="PANTHER" id="PTHR35011">
    <property type="entry name" value="2,3-DIKETO-L-GULONATE TRAP TRANSPORTER SMALL PERMEASE PROTEIN YIAM"/>
    <property type="match status" value="1"/>
</dbReference>
<feature type="transmembrane region" description="Helical" evidence="9">
    <location>
        <begin position="16"/>
        <end position="37"/>
    </location>
</feature>
<keyword evidence="12" id="KW-1185">Reference proteome</keyword>
<dbReference type="InterPro" id="IPR055348">
    <property type="entry name" value="DctQ"/>
</dbReference>
<keyword evidence="5 9" id="KW-0812">Transmembrane</keyword>
<reference evidence="11 12" key="1">
    <citation type="submission" date="2016-09" db="EMBL/GenBank/DDBJ databases">
        <title>Complete genome sequence of the Lysinibacillus sphaericus LMG 22257, a specie of Bacillus with ureolytic activity that can effectively biodeposit calcium carbonate.</title>
        <authorList>
            <person name="Yan W."/>
        </authorList>
    </citation>
    <scope>NUCLEOTIDE SEQUENCE [LARGE SCALE GENOMIC DNA]</scope>
    <source>
        <strain evidence="11 12">LMG 22257</strain>
    </source>
</reference>
<evidence type="ECO:0000256" key="9">
    <source>
        <dbReference type="SAM" id="Phobius"/>
    </source>
</evidence>
<dbReference type="GO" id="GO:0022857">
    <property type="term" value="F:transmembrane transporter activity"/>
    <property type="evidence" value="ECO:0007669"/>
    <property type="project" value="TreeGrafter"/>
</dbReference>
<evidence type="ECO:0000313" key="12">
    <source>
        <dbReference type="Proteomes" id="UP000185746"/>
    </source>
</evidence>
<dbReference type="EMBL" id="CP017560">
    <property type="protein sequence ID" value="AOV07444.1"/>
    <property type="molecule type" value="Genomic_DNA"/>
</dbReference>
<dbReference type="Proteomes" id="UP000185746">
    <property type="component" value="Chromosome"/>
</dbReference>
<feature type="domain" description="Tripartite ATP-independent periplasmic transporters DctQ component" evidence="10">
    <location>
        <begin position="25"/>
        <end position="155"/>
    </location>
</feature>
<evidence type="ECO:0000256" key="6">
    <source>
        <dbReference type="ARBA" id="ARBA00022989"/>
    </source>
</evidence>
<comment type="similarity">
    <text evidence="8">Belongs to the TRAP transporter small permease family.</text>
</comment>
<evidence type="ECO:0000313" key="11">
    <source>
        <dbReference type="EMBL" id="AOV07444.1"/>
    </source>
</evidence>
<evidence type="ECO:0000256" key="7">
    <source>
        <dbReference type="ARBA" id="ARBA00023136"/>
    </source>
</evidence>
<organism evidence="11 12">
    <name type="scientific">Sporosarcina ureilytica</name>
    <dbReference type="NCBI Taxonomy" id="298596"/>
    <lineage>
        <taxon>Bacteria</taxon>
        <taxon>Bacillati</taxon>
        <taxon>Bacillota</taxon>
        <taxon>Bacilli</taxon>
        <taxon>Bacillales</taxon>
        <taxon>Caryophanaceae</taxon>
        <taxon>Sporosarcina</taxon>
    </lineage>
</organism>
<accession>A0A1D8JFF1</accession>
<evidence type="ECO:0000256" key="3">
    <source>
        <dbReference type="ARBA" id="ARBA00022475"/>
    </source>
</evidence>
<dbReference type="GO" id="GO:0015740">
    <property type="term" value="P:C4-dicarboxylate transport"/>
    <property type="evidence" value="ECO:0007669"/>
    <property type="project" value="TreeGrafter"/>
</dbReference>
<keyword evidence="6 9" id="KW-1133">Transmembrane helix</keyword>
<evidence type="ECO:0000256" key="8">
    <source>
        <dbReference type="ARBA" id="ARBA00038436"/>
    </source>
</evidence>
<dbReference type="InterPro" id="IPR007387">
    <property type="entry name" value="TRAP_DctQ"/>
</dbReference>
<dbReference type="GO" id="GO:0005886">
    <property type="term" value="C:plasma membrane"/>
    <property type="evidence" value="ECO:0007669"/>
    <property type="project" value="UniProtKB-SubCell"/>
</dbReference>
<feature type="transmembrane region" description="Helical" evidence="9">
    <location>
        <begin position="49"/>
        <end position="67"/>
    </location>
</feature>
<keyword evidence="7 9" id="KW-0472">Membrane</keyword>
<evidence type="ECO:0000256" key="5">
    <source>
        <dbReference type="ARBA" id="ARBA00022692"/>
    </source>
</evidence>
<feature type="transmembrane region" description="Helical" evidence="9">
    <location>
        <begin position="88"/>
        <end position="106"/>
    </location>
</feature>
<keyword evidence="4" id="KW-0997">Cell inner membrane</keyword>
<gene>
    <name evidence="11" type="ORF">BI350_07760</name>
</gene>
<dbReference type="KEGG" id="surl:BI350_07760"/>
<keyword evidence="3" id="KW-1003">Cell membrane</keyword>
<evidence type="ECO:0000259" key="10">
    <source>
        <dbReference type="Pfam" id="PF04290"/>
    </source>
</evidence>
<proteinExistence type="inferred from homology"/>
<feature type="transmembrane region" description="Helical" evidence="9">
    <location>
        <begin position="126"/>
        <end position="148"/>
    </location>
</feature>
<name>A0A1D8JFF1_9BACL</name>
<dbReference type="PANTHER" id="PTHR35011:SF2">
    <property type="entry name" value="2,3-DIKETO-L-GULONATE TRAP TRANSPORTER SMALL PERMEASE PROTEIN YIAM"/>
    <property type="match status" value="1"/>
</dbReference>